<evidence type="ECO:0000256" key="5">
    <source>
        <dbReference type="ARBA" id="ARBA00022840"/>
    </source>
</evidence>
<dbReference type="GO" id="GO:0005524">
    <property type="term" value="F:ATP binding"/>
    <property type="evidence" value="ECO:0007669"/>
    <property type="project" value="UniProtKB-KW"/>
</dbReference>
<dbReference type="GO" id="GO:0009432">
    <property type="term" value="P:SOS response"/>
    <property type="evidence" value="ECO:0007669"/>
    <property type="project" value="TreeGrafter"/>
</dbReference>
<evidence type="ECO:0000256" key="6">
    <source>
        <dbReference type="ARBA" id="ARBA00023204"/>
    </source>
</evidence>
<protein>
    <recommendedName>
        <fullName evidence="2">DNA repair protein RecN</fullName>
    </recommendedName>
    <alternativeName>
        <fullName evidence="7">Recombination protein N</fullName>
    </alternativeName>
</protein>
<dbReference type="InterPro" id="IPR004604">
    <property type="entry name" value="DNA_recomb/repair_RecN"/>
</dbReference>
<organism evidence="8 9">
    <name type="scientific">Enterococcus faecium</name>
    <name type="common">Streptococcus faecium</name>
    <dbReference type="NCBI Taxonomy" id="1352"/>
    <lineage>
        <taxon>Bacteria</taxon>
        <taxon>Bacillati</taxon>
        <taxon>Bacillota</taxon>
        <taxon>Bacilli</taxon>
        <taxon>Lactobacillales</taxon>
        <taxon>Enterococcaceae</taxon>
        <taxon>Enterococcus</taxon>
    </lineage>
</organism>
<evidence type="ECO:0000256" key="2">
    <source>
        <dbReference type="ARBA" id="ARBA00021315"/>
    </source>
</evidence>
<dbReference type="PANTHER" id="PTHR11059">
    <property type="entry name" value="DNA REPAIR PROTEIN RECN"/>
    <property type="match status" value="1"/>
</dbReference>
<keyword evidence="6" id="KW-0234">DNA repair</keyword>
<sequence length="37" mass="3978">MLQEISITNFAIIPELRLSFHEGMTALTGETGAGKSI</sequence>
<proteinExistence type="inferred from homology"/>
<dbReference type="PANTHER" id="PTHR11059:SF0">
    <property type="entry name" value="DNA REPAIR PROTEIN RECN"/>
    <property type="match status" value="1"/>
</dbReference>
<keyword evidence="3" id="KW-0547">Nucleotide-binding</keyword>
<evidence type="ECO:0000256" key="1">
    <source>
        <dbReference type="ARBA" id="ARBA00009441"/>
    </source>
</evidence>
<name>A0A1S8KJ30_ENTFC</name>
<evidence type="ECO:0000256" key="3">
    <source>
        <dbReference type="ARBA" id="ARBA00022741"/>
    </source>
</evidence>
<gene>
    <name evidence="8" type="ORF">B1P95_16445</name>
</gene>
<comment type="caution">
    <text evidence="8">The sequence shown here is derived from an EMBL/GenBank/DDBJ whole genome shotgun (WGS) entry which is preliminary data.</text>
</comment>
<reference evidence="8 9" key="1">
    <citation type="submission" date="2017-02" db="EMBL/GenBank/DDBJ databases">
        <title>Clonality and virulence of isolates of VRE in Hematopoietic Stem Cell Transplanted (HSCT) patients.</title>
        <authorList>
            <person name="Marchi A.P."/>
            <person name="Martins R.C."/>
            <person name="Marie S.K."/>
            <person name="Levin A.S."/>
            <person name="Costa S.F."/>
        </authorList>
    </citation>
    <scope>NUCLEOTIDE SEQUENCE [LARGE SCALE GENOMIC DNA]</scope>
    <source>
        <strain evidence="8 9">LIM1759</strain>
    </source>
</reference>
<evidence type="ECO:0000313" key="8">
    <source>
        <dbReference type="EMBL" id="OOL79465.1"/>
    </source>
</evidence>
<dbReference type="EMBL" id="MVGJ01000308">
    <property type="protein sequence ID" value="OOL79465.1"/>
    <property type="molecule type" value="Genomic_DNA"/>
</dbReference>
<dbReference type="GO" id="GO:0043590">
    <property type="term" value="C:bacterial nucleoid"/>
    <property type="evidence" value="ECO:0007669"/>
    <property type="project" value="TreeGrafter"/>
</dbReference>
<keyword evidence="5" id="KW-0067">ATP-binding</keyword>
<dbReference type="Gene3D" id="3.40.50.300">
    <property type="entry name" value="P-loop containing nucleotide triphosphate hydrolases"/>
    <property type="match status" value="1"/>
</dbReference>
<accession>A0A1S8KJ30</accession>
<evidence type="ECO:0000313" key="9">
    <source>
        <dbReference type="Proteomes" id="UP000191171"/>
    </source>
</evidence>
<keyword evidence="4" id="KW-0227">DNA damage</keyword>
<dbReference type="SUPFAM" id="SSF52540">
    <property type="entry name" value="P-loop containing nucleoside triphosphate hydrolases"/>
    <property type="match status" value="1"/>
</dbReference>
<dbReference type="InterPro" id="IPR027417">
    <property type="entry name" value="P-loop_NTPase"/>
</dbReference>
<evidence type="ECO:0000256" key="7">
    <source>
        <dbReference type="ARBA" id="ARBA00033408"/>
    </source>
</evidence>
<feature type="non-terminal residue" evidence="8">
    <location>
        <position position="37"/>
    </location>
</feature>
<dbReference type="AlphaFoldDB" id="A0A1S8KJ30"/>
<comment type="similarity">
    <text evidence="1">Belongs to the RecN family.</text>
</comment>
<evidence type="ECO:0000256" key="4">
    <source>
        <dbReference type="ARBA" id="ARBA00022763"/>
    </source>
</evidence>
<dbReference type="Proteomes" id="UP000191171">
    <property type="component" value="Unassembled WGS sequence"/>
</dbReference>
<dbReference type="GO" id="GO:0006281">
    <property type="term" value="P:DNA repair"/>
    <property type="evidence" value="ECO:0007669"/>
    <property type="project" value="UniProtKB-KW"/>
</dbReference>
<dbReference type="GO" id="GO:0006310">
    <property type="term" value="P:DNA recombination"/>
    <property type="evidence" value="ECO:0007669"/>
    <property type="project" value="InterPro"/>
</dbReference>